<dbReference type="GO" id="GO:0008990">
    <property type="term" value="F:rRNA (guanine-N2-)-methyltransferase activity"/>
    <property type="evidence" value="ECO:0007669"/>
    <property type="project" value="TreeGrafter"/>
</dbReference>
<dbReference type="Proteomes" id="UP000247973">
    <property type="component" value="Unassembled WGS sequence"/>
</dbReference>
<dbReference type="EMBL" id="QICL01000014">
    <property type="protein sequence ID" value="PXV63326.1"/>
    <property type="molecule type" value="Genomic_DNA"/>
</dbReference>
<dbReference type="SMART" id="SM00981">
    <property type="entry name" value="THUMP"/>
    <property type="match status" value="1"/>
</dbReference>
<dbReference type="Gene3D" id="3.40.50.150">
    <property type="entry name" value="Vaccinia Virus protein VP39"/>
    <property type="match status" value="1"/>
</dbReference>
<dbReference type="InterPro" id="IPR000241">
    <property type="entry name" value="RlmKL-like_Mtase"/>
</dbReference>
<dbReference type="PROSITE" id="PS51165">
    <property type="entry name" value="THUMP"/>
    <property type="match status" value="1"/>
</dbReference>
<protein>
    <submittedName>
        <fullName evidence="5">Putative N6-adenine-specific DNA methylase</fullName>
    </submittedName>
</protein>
<keyword evidence="6" id="KW-1185">Reference proteome</keyword>
<comment type="caution">
    <text evidence="5">The sequence shown here is derived from an EMBL/GenBank/DDBJ whole genome shotgun (WGS) entry which is preliminary data.</text>
</comment>
<evidence type="ECO:0000313" key="5">
    <source>
        <dbReference type="EMBL" id="PXV63326.1"/>
    </source>
</evidence>
<evidence type="ECO:0000313" key="6">
    <source>
        <dbReference type="Proteomes" id="UP000247973"/>
    </source>
</evidence>
<dbReference type="Pfam" id="PF02926">
    <property type="entry name" value="THUMP"/>
    <property type="match status" value="1"/>
</dbReference>
<keyword evidence="3" id="KW-0694">RNA-binding</keyword>
<dbReference type="InterPro" id="IPR004114">
    <property type="entry name" value="THUMP_dom"/>
</dbReference>
<dbReference type="PANTHER" id="PTHR47313:SF1">
    <property type="entry name" value="RIBOSOMAL RNA LARGE SUBUNIT METHYLTRANSFERASE K_L"/>
    <property type="match status" value="1"/>
</dbReference>
<keyword evidence="1 5" id="KW-0489">Methyltransferase</keyword>
<evidence type="ECO:0000259" key="4">
    <source>
        <dbReference type="PROSITE" id="PS51165"/>
    </source>
</evidence>
<evidence type="ECO:0000256" key="2">
    <source>
        <dbReference type="ARBA" id="ARBA00022679"/>
    </source>
</evidence>
<dbReference type="Pfam" id="PF22020">
    <property type="entry name" value="RlmL_1st"/>
    <property type="match status" value="1"/>
</dbReference>
<dbReference type="CDD" id="cd11715">
    <property type="entry name" value="THUMP_AdoMetMT"/>
    <property type="match status" value="1"/>
</dbReference>
<evidence type="ECO:0000256" key="1">
    <source>
        <dbReference type="ARBA" id="ARBA00022603"/>
    </source>
</evidence>
<gene>
    <name evidence="5" type="ORF">CLV62_11443</name>
</gene>
<keyword evidence="2" id="KW-0808">Transferase</keyword>
<name>A0A2V3PMP4_9BACT</name>
<proteinExistence type="predicted"/>
<sequence>MSRNTFEMVAKTMSGLEEVLAEELTALGADNLQIGRRMVSFTGDQMLMYKANIHCRTALRILKPLFKFKAKNADEVYEEIKKFKWDDFLSEKNTFVIDEVVYSSLFTHSKFVAYRVKDGIADYFIQKTGKRPSVSITNPDIFINVHISENQCTVSLDSSGESLHKRGYRVAQTEAPLNEVLAAGMILKTGWRGECDFVDPMCGSGTLLIEAAMIAMNIPPGIYRPGFAFEKWPDFNQDLFDTIYQDDSNEREFKHKIYGSDILKSAIAISTENIKSAGVAKYIELKAMPFQQYKEAPSEKGILVTNPPYGERIKSDDLYGMYEMIGERLKHVFVGYTAWILSYRKDCFDKIGLKPSKKVPLINGSLECEFRRYDLFAGKKYDKKNKEEEQG</sequence>
<feature type="domain" description="THUMP" evidence="4">
    <location>
        <begin position="47"/>
        <end position="158"/>
    </location>
</feature>
<dbReference type="InterPro" id="IPR054170">
    <property type="entry name" value="RlmL_1st"/>
</dbReference>
<dbReference type="GO" id="GO:0070043">
    <property type="term" value="F:rRNA (guanine-N7-)-methyltransferase activity"/>
    <property type="evidence" value="ECO:0007669"/>
    <property type="project" value="TreeGrafter"/>
</dbReference>
<dbReference type="InterPro" id="IPR029063">
    <property type="entry name" value="SAM-dependent_MTases_sf"/>
</dbReference>
<accession>A0A2V3PMP4</accession>
<reference evidence="5 6" key="1">
    <citation type="submission" date="2018-03" db="EMBL/GenBank/DDBJ databases">
        <title>Genomic Encyclopedia of Archaeal and Bacterial Type Strains, Phase II (KMG-II): from individual species to whole genera.</title>
        <authorList>
            <person name="Goeker M."/>
        </authorList>
    </citation>
    <scope>NUCLEOTIDE SEQUENCE [LARGE SCALE GENOMIC DNA]</scope>
    <source>
        <strain evidence="5 6">DSM 100214</strain>
    </source>
</reference>
<organism evidence="5 6">
    <name type="scientific">Dysgonomonas alginatilytica</name>
    <dbReference type="NCBI Taxonomy" id="1605892"/>
    <lineage>
        <taxon>Bacteria</taxon>
        <taxon>Pseudomonadati</taxon>
        <taxon>Bacteroidota</taxon>
        <taxon>Bacteroidia</taxon>
        <taxon>Bacteroidales</taxon>
        <taxon>Dysgonomonadaceae</taxon>
        <taxon>Dysgonomonas</taxon>
    </lineage>
</organism>
<dbReference type="AlphaFoldDB" id="A0A2V3PMP4"/>
<dbReference type="PANTHER" id="PTHR47313">
    <property type="entry name" value="RIBOSOMAL RNA LARGE SUBUNIT METHYLTRANSFERASE K/L"/>
    <property type="match status" value="1"/>
</dbReference>
<dbReference type="SUPFAM" id="SSF53335">
    <property type="entry name" value="S-adenosyl-L-methionine-dependent methyltransferases"/>
    <property type="match status" value="1"/>
</dbReference>
<dbReference type="PROSITE" id="PS01261">
    <property type="entry name" value="UPF0020"/>
    <property type="match status" value="1"/>
</dbReference>
<dbReference type="Pfam" id="PF01170">
    <property type="entry name" value="UPF0020"/>
    <property type="match status" value="1"/>
</dbReference>
<dbReference type="GO" id="GO:0003723">
    <property type="term" value="F:RNA binding"/>
    <property type="evidence" value="ECO:0007669"/>
    <property type="project" value="UniProtKB-UniRule"/>
</dbReference>
<dbReference type="Gene3D" id="3.30.2130.30">
    <property type="match status" value="1"/>
</dbReference>
<dbReference type="InterPro" id="IPR053943">
    <property type="entry name" value="RlmKL-like_Mtase_CS"/>
</dbReference>
<evidence type="ECO:0000256" key="3">
    <source>
        <dbReference type="PROSITE-ProRule" id="PRU00529"/>
    </source>
</evidence>